<keyword evidence="2 7" id="KW-0547">Nucleotide-binding</keyword>
<feature type="domain" description="Carbohydrate kinase FGGY C-terminal" evidence="11">
    <location>
        <begin position="287"/>
        <end position="485"/>
    </location>
</feature>
<dbReference type="NCBIfam" id="TIGR01234">
    <property type="entry name" value="L-ribulokinase"/>
    <property type="match status" value="1"/>
</dbReference>
<reference evidence="12 13" key="1">
    <citation type="journal article" date="2024" name="Int. J. Mol. Sci.">
        <title>Exploration of Alicyclobacillus spp. Genome in Search of Antibiotic Resistance.</title>
        <authorList>
            <person name="Bucka-Kolendo J."/>
            <person name="Kiousi D.E."/>
            <person name="Dekowska A."/>
            <person name="Mikolajczuk-Szczyrba A."/>
            <person name="Karadedos D.M."/>
            <person name="Michael P."/>
            <person name="Galanis A."/>
            <person name="Sokolowska B."/>
        </authorList>
    </citation>
    <scope>NUCLEOTIDE SEQUENCE [LARGE SCALE GENOMIC DNA]</scope>
    <source>
        <strain evidence="12 13">KKP 3000</strain>
    </source>
</reference>
<organism evidence="12 13">
    <name type="scientific">Alicyclobacillus fastidiosus</name>
    <dbReference type="NCBI Taxonomy" id="392011"/>
    <lineage>
        <taxon>Bacteria</taxon>
        <taxon>Bacillati</taxon>
        <taxon>Bacillota</taxon>
        <taxon>Bacilli</taxon>
        <taxon>Bacillales</taxon>
        <taxon>Alicyclobacillaceae</taxon>
        <taxon>Alicyclobacillus</taxon>
    </lineage>
</organism>
<dbReference type="GO" id="GO:0008741">
    <property type="term" value="F:ribulokinase activity"/>
    <property type="evidence" value="ECO:0007669"/>
    <property type="project" value="UniProtKB-EC"/>
</dbReference>
<dbReference type="PIRSF" id="PIRSF000538">
    <property type="entry name" value="GlpK"/>
    <property type="match status" value="1"/>
</dbReference>
<feature type="domain" description="Carbohydrate kinase FGGY N-terminal" evidence="10">
    <location>
        <begin position="3"/>
        <end position="274"/>
    </location>
</feature>
<comment type="caution">
    <text evidence="12">The sequence shown here is derived from an EMBL/GenBank/DDBJ whole genome shotgun (WGS) entry which is preliminary data.</text>
</comment>
<dbReference type="PANTHER" id="PTHR43435:SF4">
    <property type="entry name" value="FGGY CARBOHYDRATE KINASE DOMAIN-CONTAINING PROTEIN"/>
    <property type="match status" value="1"/>
</dbReference>
<dbReference type="Pfam" id="PF02782">
    <property type="entry name" value="FGGY_C"/>
    <property type="match status" value="1"/>
</dbReference>
<keyword evidence="1 7" id="KW-0808">Transferase</keyword>
<dbReference type="EC" id="2.7.1.16" evidence="7 8"/>
<dbReference type="Pfam" id="PF00370">
    <property type="entry name" value="FGGY_N"/>
    <property type="match status" value="1"/>
</dbReference>
<keyword evidence="5 7" id="KW-0054">Arabinose catabolism</keyword>
<evidence type="ECO:0000256" key="1">
    <source>
        <dbReference type="ARBA" id="ARBA00022679"/>
    </source>
</evidence>
<keyword evidence="3 7" id="KW-0418">Kinase</keyword>
<comment type="similarity">
    <text evidence="7 9">Belongs to the ribulokinase family.</text>
</comment>
<evidence type="ECO:0000256" key="5">
    <source>
        <dbReference type="ARBA" id="ARBA00022935"/>
    </source>
</evidence>
<dbReference type="PANTHER" id="PTHR43435">
    <property type="entry name" value="RIBULOKINASE"/>
    <property type="match status" value="1"/>
</dbReference>
<dbReference type="InterPro" id="IPR000577">
    <property type="entry name" value="Carb_kinase_FGGY"/>
</dbReference>
<dbReference type="Proteomes" id="UP001579974">
    <property type="component" value="Unassembled WGS sequence"/>
</dbReference>
<evidence type="ECO:0000313" key="13">
    <source>
        <dbReference type="Proteomes" id="UP001579974"/>
    </source>
</evidence>
<dbReference type="Gene3D" id="3.30.420.40">
    <property type="match status" value="2"/>
</dbReference>
<dbReference type="InterPro" id="IPR018483">
    <property type="entry name" value="Carb_kinase_FGGY_CS"/>
</dbReference>
<evidence type="ECO:0000259" key="10">
    <source>
        <dbReference type="Pfam" id="PF00370"/>
    </source>
</evidence>
<sequence length="562" mass="61536">MAYSIGVDYGTGSGRVVLLDLDEAAEVAVAVIPYQHGVIDTIFPATGEKLPPDWALQHPMDYLDVLRRGIPAVLAETGVHPADVIGIGIDFTSCTVLPVTQTGEPLCMMAEWAEHPHAWPKLWKHHAAQPIADRMNQLARERDEDFLTRYGGRISSEWYFPKLIEVFEADPDVYQACDAFVEATDWIVWYLTGNLRRNSCTAGYKALWSEDGGMPAEDFFQAVNPGFTRPLDKLGDVFYPLGTRAGQLREHVAEQLGLHAHVAVAVGNVDAMVAVPSVGVSRPGSLVMVMGTSICHLTVSHEEVRLPGITGVVKGGALPGLYAYEAGQAAVGDMFEWFVKTWVPERYLDEATRRHASIYEVLEEEAARLSPGQNGLVAFDWWNGNRSILGDADVSGMIFGLTLATSTADVYRALLESTAYGTRRIIDNFAEHGIVIDELVACGGLPQKSPLLMQIYADICGLPVVVRDSKEIPARGAAMFGAVAAGAKVGGFDSITSASDVLAAPIQRTYQPNAAAREAYDRLYQIYRELHEYLGEKNVHLLHRLKQVRVRSLNDAFVNQLV</sequence>
<evidence type="ECO:0000256" key="7">
    <source>
        <dbReference type="HAMAP-Rule" id="MF_00520"/>
    </source>
</evidence>
<evidence type="ECO:0000256" key="6">
    <source>
        <dbReference type="ARBA" id="ARBA00023277"/>
    </source>
</evidence>
<dbReference type="RefSeq" id="WP_275475645.1">
    <property type="nucleotide sequence ID" value="NZ_CP162940.1"/>
</dbReference>
<name>A0ABV5A927_9BACL</name>
<dbReference type="NCBIfam" id="NF003154">
    <property type="entry name" value="PRK04123.1"/>
    <property type="match status" value="1"/>
</dbReference>
<dbReference type="PROSITE" id="PS00445">
    <property type="entry name" value="FGGY_KINASES_2"/>
    <property type="match status" value="1"/>
</dbReference>
<dbReference type="InterPro" id="IPR018484">
    <property type="entry name" value="FGGY_N"/>
</dbReference>
<comment type="catalytic activity">
    <reaction evidence="7">
        <text>D-ribulose + ATP = D-ribulose 5-phosphate + ADP + H(+)</text>
        <dbReference type="Rhea" id="RHEA:17601"/>
        <dbReference type="ChEBI" id="CHEBI:15378"/>
        <dbReference type="ChEBI" id="CHEBI:17173"/>
        <dbReference type="ChEBI" id="CHEBI:30616"/>
        <dbReference type="ChEBI" id="CHEBI:58121"/>
        <dbReference type="ChEBI" id="CHEBI:456216"/>
        <dbReference type="EC" id="2.7.1.16"/>
    </reaction>
</comment>
<dbReference type="InterPro" id="IPR043129">
    <property type="entry name" value="ATPase_NBD"/>
</dbReference>
<evidence type="ECO:0000256" key="8">
    <source>
        <dbReference type="NCBIfam" id="TIGR01234"/>
    </source>
</evidence>
<evidence type="ECO:0000256" key="2">
    <source>
        <dbReference type="ARBA" id="ARBA00022741"/>
    </source>
</evidence>
<comment type="catalytic activity">
    <reaction evidence="7 9">
        <text>L-ribulose + ATP = L-ribulose 5-phosphate + ADP + H(+)</text>
        <dbReference type="Rhea" id="RHEA:22072"/>
        <dbReference type="ChEBI" id="CHEBI:15378"/>
        <dbReference type="ChEBI" id="CHEBI:16880"/>
        <dbReference type="ChEBI" id="CHEBI:30616"/>
        <dbReference type="ChEBI" id="CHEBI:58226"/>
        <dbReference type="ChEBI" id="CHEBI:456216"/>
        <dbReference type="EC" id="2.7.1.16"/>
    </reaction>
</comment>
<dbReference type="InterPro" id="IPR005929">
    <property type="entry name" value="Ribulokinase"/>
</dbReference>
<proteinExistence type="inferred from homology"/>
<gene>
    <name evidence="7" type="primary">araB</name>
    <name evidence="12" type="ORF">KKP3000_001243</name>
</gene>
<accession>A0ABV5A927</accession>
<keyword evidence="6 7" id="KW-0119">Carbohydrate metabolism</keyword>
<evidence type="ECO:0000256" key="4">
    <source>
        <dbReference type="ARBA" id="ARBA00022840"/>
    </source>
</evidence>
<protein>
    <recommendedName>
        <fullName evidence="7 8">Ribulokinase</fullName>
        <ecNumber evidence="7 8">2.7.1.16</ecNumber>
    </recommendedName>
</protein>
<dbReference type="HAMAP" id="MF_00520">
    <property type="entry name" value="Ribulokinase"/>
    <property type="match status" value="1"/>
</dbReference>
<evidence type="ECO:0000256" key="9">
    <source>
        <dbReference type="RuleBase" id="RU003455"/>
    </source>
</evidence>
<dbReference type="EMBL" id="JBDXSU010000001">
    <property type="protein sequence ID" value="MFB5188809.1"/>
    <property type="molecule type" value="Genomic_DNA"/>
</dbReference>
<evidence type="ECO:0000259" key="11">
    <source>
        <dbReference type="Pfam" id="PF02782"/>
    </source>
</evidence>
<keyword evidence="13" id="KW-1185">Reference proteome</keyword>
<keyword evidence="4 7" id="KW-0067">ATP-binding</keyword>
<evidence type="ECO:0000313" key="12">
    <source>
        <dbReference type="EMBL" id="MFB5188809.1"/>
    </source>
</evidence>
<dbReference type="CDD" id="cd07781">
    <property type="entry name" value="ASKHA_NBD_FGGY_L-RBK"/>
    <property type="match status" value="1"/>
</dbReference>
<dbReference type="SUPFAM" id="SSF53067">
    <property type="entry name" value="Actin-like ATPase domain"/>
    <property type="match status" value="2"/>
</dbReference>
<evidence type="ECO:0000256" key="3">
    <source>
        <dbReference type="ARBA" id="ARBA00022777"/>
    </source>
</evidence>
<comment type="pathway">
    <text evidence="7 9">Carbohydrate degradation; L-arabinose degradation via L-ribulose; D-xylulose 5-phosphate from L-arabinose (bacterial route): step 2/3.</text>
</comment>
<dbReference type="InterPro" id="IPR018485">
    <property type="entry name" value="FGGY_C"/>
</dbReference>